<protein>
    <submittedName>
        <fullName evidence="1">Uncharacterized protein</fullName>
    </submittedName>
</protein>
<reference evidence="2" key="1">
    <citation type="submission" date="2019-03" db="EMBL/GenBank/DDBJ databases">
        <authorList>
            <person name="Bockoven R."/>
            <person name="Gutierrez J."/>
            <person name="Newkirk H."/>
            <person name="Liu M."/>
            <person name="Ramsey J."/>
            <person name="Cahill J."/>
        </authorList>
    </citation>
    <scope>NUCLEOTIDE SEQUENCE [LARGE SCALE GENOMIC DNA]</scope>
</reference>
<dbReference type="EMBL" id="MK618715">
    <property type="protein sequence ID" value="QBQ72152.1"/>
    <property type="molecule type" value="Genomic_DNA"/>
</dbReference>
<proteinExistence type="predicted"/>
<name>A0A482MG46_9CAUD</name>
<dbReference type="Proteomes" id="UP000307326">
    <property type="component" value="Segment"/>
</dbReference>
<evidence type="ECO:0000313" key="2">
    <source>
        <dbReference type="Proteomes" id="UP000307326"/>
    </source>
</evidence>
<keyword evidence="2" id="KW-1185">Reference proteome</keyword>
<accession>A0A482MG46</accession>
<organism evidence="1 2">
    <name type="scientific">Serratia phage Parlo</name>
    <dbReference type="NCBI Taxonomy" id="2557554"/>
    <lineage>
        <taxon>Viruses</taxon>
        <taxon>Duplodnaviria</taxon>
        <taxon>Heunggongvirae</taxon>
        <taxon>Uroviricota</taxon>
        <taxon>Caudoviricetes</taxon>
        <taxon>Parlovirus</taxon>
        <taxon>Parlovirus parlo</taxon>
    </lineage>
</organism>
<gene>
    <name evidence="1" type="ORF">CPT_Parlo_003</name>
</gene>
<evidence type="ECO:0000313" key="1">
    <source>
        <dbReference type="EMBL" id="QBQ72152.1"/>
    </source>
</evidence>
<sequence length="59" mass="6466">MISPKANQVAAEMIAIREDIPPRRLFRFSPLVRKCAALIEADRFLRAVDVPPAPGGGHV</sequence>